<organism evidence="1">
    <name type="scientific">Octopus bimaculoides</name>
    <name type="common">California two-spotted octopus</name>
    <dbReference type="NCBI Taxonomy" id="37653"/>
    <lineage>
        <taxon>Eukaryota</taxon>
        <taxon>Metazoa</taxon>
        <taxon>Spiralia</taxon>
        <taxon>Lophotrochozoa</taxon>
        <taxon>Mollusca</taxon>
        <taxon>Cephalopoda</taxon>
        <taxon>Coleoidea</taxon>
        <taxon>Octopodiformes</taxon>
        <taxon>Octopoda</taxon>
        <taxon>Incirrata</taxon>
        <taxon>Octopodidae</taxon>
        <taxon>Octopus</taxon>
    </lineage>
</organism>
<sequence length="30" mass="3756">METVTMDNRKNMEIIKKKKNLKYLCLYFRC</sequence>
<accession>A0A0L8HU23</accession>
<dbReference type="AlphaFoldDB" id="A0A0L8HU23"/>
<name>A0A0L8HU23_OCTBM</name>
<gene>
    <name evidence="1" type="ORF">OCBIM_22006090mg</name>
</gene>
<protein>
    <submittedName>
        <fullName evidence="1">Uncharacterized protein</fullName>
    </submittedName>
</protein>
<reference evidence="1" key="1">
    <citation type="submission" date="2015-07" db="EMBL/GenBank/DDBJ databases">
        <title>MeaNS - Measles Nucleotide Surveillance Program.</title>
        <authorList>
            <person name="Tran T."/>
            <person name="Druce J."/>
        </authorList>
    </citation>
    <scope>NUCLEOTIDE SEQUENCE</scope>
    <source>
        <strain evidence="1">UCB-OBI-ISO-001</strain>
        <tissue evidence="1">Gonad</tissue>
    </source>
</reference>
<proteinExistence type="predicted"/>
<dbReference type="EMBL" id="KQ417294">
    <property type="protein sequence ID" value="KOF92694.1"/>
    <property type="molecule type" value="Genomic_DNA"/>
</dbReference>
<evidence type="ECO:0000313" key="1">
    <source>
        <dbReference type="EMBL" id="KOF92694.1"/>
    </source>
</evidence>